<organism evidence="1">
    <name type="scientific">Anguilla anguilla</name>
    <name type="common">European freshwater eel</name>
    <name type="synonym">Muraena anguilla</name>
    <dbReference type="NCBI Taxonomy" id="7936"/>
    <lineage>
        <taxon>Eukaryota</taxon>
        <taxon>Metazoa</taxon>
        <taxon>Chordata</taxon>
        <taxon>Craniata</taxon>
        <taxon>Vertebrata</taxon>
        <taxon>Euteleostomi</taxon>
        <taxon>Actinopterygii</taxon>
        <taxon>Neopterygii</taxon>
        <taxon>Teleostei</taxon>
        <taxon>Anguilliformes</taxon>
        <taxon>Anguillidae</taxon>
        <taxon>Anguilla</taxon>
    </lineage>
</organism>
<dbReference type="AlphaFoldDB" id="A0A0E9TBH9"/>
<proteinExistence type="predicted"/>
<name>A0A0E9TBH9_ANGAN</name>
<dbReference type="EMBL" id="GBXM01057805">
    <property type="protein sequence ID" value="JAH50772.1"/>
    <property type="molecule type" value="Transcribed_RNA"/>
</dbReference>
<reference evidence="1" key="1">
    <citation type="submission" date="2014-11" db="EMBL/GenBank/DDBJ databases">
        <authorList>
            <person name="Amaro Gonzalez C."/>
        </authorList>
    </citation>
    <scope>NUCLEOTIDE SEQUENCE</scope>
</reference>
<reference evidence="1" key="2">
    <citation type="journal article" date="2015" name="Fish Shellfish Immunol.">
        <title>Early steps in the European eel (Anguilla anguilla)-Vibrio vulnificus interaction in the gills: Role of the RtxA13 toxin.</title>
        <authorList>
            <person name="Callol A."/>
            <person name="Pajuelo D."/>
            <person name="Ebbesson L."/>
            <person name="Teles M."/>
            <person name="MacKenzie S."/>
            <person name="Amaro C."/>
        </authorList>
    </citation>
    <scope>NUCLEOTIDE SEQUENCE</scope>
</reference>
<evidence type="ECO:0000313" key="1">
    <source>
        <dbReference type="EMBL" id="JAH50772.1"/>
    </source>
</evidence>
<sequence length="29" mass="3466">MTWNRVRLCLRCCSWLIGVYTQTVLALHE</sequence>
<accession>A0A0E9TBH9</accession>
<protein>
    <submittedName>
        <fullName evidence="1">Uncharacterized protein</fullName>
    </submittedName>
</protein>